<feature type="signal peptide" evidence="1">
    <location>
        <begin position="1"/>
        <end position="25"/>
    </location>
</feature>
<gene>
    <name evidence="2" type="ORF">FA14DRAFT_23514</name>
</gene>
<proteinExistence type="predicted"/>
<evidence type="ECO:0000313" key="2">
    <source>
        <dbReference type="EMBL" id="PWN38154.1"/>
    </source>
</evidence>
<dbReference type="RefSeq" id="XP_025358456.1">
    <property type="nucleotide sequence ID" value="XM_025502049.1"/>
</dbReference>
<dbReference type="AlphaFoldDB" id="A0A316VLK5"/>
<keyword evidence="3" id="KW-1185">Reference proteome</keyword>
<dbReference type="GeneID" id="37023830"/>
<dbReference type="InParanoid" id="A0A316VLK5"/>
<dbReference type="EMBL" id="KZ819602">
    <property type="protein sequence ID" value="PWN38154.1"/>
    <property type="molecule type" value="Genomic_DNA"/>
</dbReference>
<feature type="chain" id="PRO_5016463467" description="Secreted protein" evidence="1">
    <location>
        <begin position="26"/>
        <end position="176"/>
    </location>
</feature>
<keyword evidence="1" id="KW-0732">Signal</keyword>
<dbReference type="Proteomes" id="UP000245771">
    <property type="component" value="Unassembled WGS sequence"/>
</dbReference>
<reference evidence="2 3" key="1">
    <citation type="journal article" date="2018" name="Mol. Biol. Evol.">
        <title>Broad Genomic Sampling Reveals a Smut Pathogenic Ancestry of the Fungal Clade Ustilaginomycotina.</title>
        <authorList>
            <person name="Kijpornyongpan T."/>
            <person name="Mondo S.J."/>
            <person name="Barry K."/>
            <person name="Sandor L."/>
            <person name="Lee J."/>
            <person name="Lipzen A."/>
            <person name="Pangilinan J."/>
            <person name="LaButti K."/>
            <person name="Hainaut M."/>
            <person name="Henrissat B."/>
            <person name="Grigoriev I.V."/>
            <person name="Spatafora J.W."/>
            <person name="Aime M.C."/>
        </authorList>
    </citation>
    <scope>NUCLEOTIDE SEQUENCE [LARGE SCALE GENOMIC DNA]</scope>
    <source>
        <strain evidence="2 3">MCA 3882</strain>
    </source>
</reference>
<organism evidence="2 3">
    <name type="scientific">Meira miltonrushii</name>
    <dbReference type="NCBI Taxonomy" id="1280837"/>
    <lineage>
        <taxon>Eukaryota</taxon>
        <taxon>Fungi</taxon>
        <taxon>Dikarya</taxon>
        <taxon>Basidiomycota</taxon>
        <taxon>Ustilaginomycotina</taxon>
        <taxon>Exobasidiomycetes</taxon>
        <taxon>Exobasidiales</taxon>
        <taxon>Brachybasidiaceae</taxon>
        <taxon>Meira</taxon>
    </lineage>
</organism>
<protein>
    <recommendedName>
        <fullName evidence="4">Secreted protein</fullName>
    </recommendedName>
</protein>
<evidence type="ECO:0000256" key="1">
    <source>
        <dbReference type="SAM" id="SignalP"/>
    </source>
</evidence>
<evidence type="ECO:0008006" key="4">
    <source>
        <dbReference type="Google" id="ProtNLM"/>
    </source>
</evidence>
<name>A0A316VLK5_9BASI</name>
<accession>A0A316VLK5</accession>
<evidence type="ECO:0000313" key="3">
    <source>
        <dbReference type="Proteomes" id="UP000245771"/>
    </source>
</evidence>
<sequence length="176" mass="19506">MFLLKFIFIALLVSMQLAMVAFCSGSDSESESGTLVRIHRHPQLQRMVREHHLRTAEAHASKGLDLAMDALGRGIERSAHLNTHAVLGVCGGGYFGDAAHKIARARRTSMAAIAGCFNASATGGTNAVKHLYKSVTQPKKVQTDDQHFERVRHDNRHLRQAYHGISDQIQYISEHH</sequence>